<gene>
    <name evidence="1" type="ORF">CALMAC_LOCUS8091</name>
</gene>
<sequence>MKKIGVLGGHIAGIGFETSGLLIVQQLVEAKHIVTIWSEDRRHCRGLRKLSKYKNNPTISISQEALLRRSDLVFLFSVDHNDVERWIGNNFEINAGDEKILEEWSLVSLNACRIQ</sequence>
<keyword evidence="2" id="KW-1185">Reference proteome</keyword>
<accession>A0A653CDC6</accession>
<organism evidence="1 2">
    <name type="scientific">Callosobruchus maculatus</name>
    <name type="common">Southern cowpea weevil</name>
    <name type="synonym">Pulse bruchid</name>
    <dbReference type="NCBI Taxonomy" id="64391"/>
    <lineage>
        <taxon>Eukaryota</taxon>
        <taxon>Metazoa</taxon>
        <taxon>Ecdysozoa</taxon>
        <taxon>Arthropoda</taxon>
        <taxon>Hexapoda</taxon>
        <taxon>Insecta</taxon>
        <taxon>Pterygota</taxon>
        <taxon>Neoptera</taxon>
        <taxon>Endopterygota</taxon>
        <taxon>Coleoptera</taxon>
        <taxon>Polyphaga</taxon>
        <taxon>Cucujiformia</taxon>
        <taxon>Chrysomeloidea</taxon>
        <taxon>Chrysomelidae</taxon>
        <taxon>Bruchinae</taxon>
        <taxon>Bruchini</taxon>
        <taxon>Callosobruchus</taxon>
    </lineage>
</organism>
<dbReference type="EMBL" id="CAACVG010007495">
    <property type="protein sequence ID" value="VEN45736.1"/>
    <property type="molecule type" value="Genomic_DNA"/>
</dbReference>
<dbReference type="AlphaFoldDB" id="A0A653CDC6"/>
<name>A0A653CDC6_CALMS</name>
<proteinExistence type="predicted"/>
<protein>
    <submittedName>
        <fullName evidence="1">Uncharacterized protein</fullName>
    </submittedName>
</protein>
<evidence type="ECO:0000313" key="2">
    <source>
        <dbReference type="Proteomes" id="UP000410492"/>
    </source>
</evidence>
<dbReference type="Proteomes" id="UP000410492">
    <property type="component" value="Unassembled WGS sequence"/>
</dbReference>
<dbReference type="OrthoDB" id="6723933at2759"/>
<reference evidence="1 2" key="1">
    <citation type="submission" date="2019-01" db="EMBL/GenBank/DDBJ databases">
        <authorList>
            <person name="Sayadi A."/>
        </authorList>
    </citation>
    <scope>NUCLEOTIDE SEQUENCE [LARGE SCALE GENOMIC DNA]</scope>
</reference>
<evidence type="ECO:0000313" key="1">
    <source>
        <dbReference type="EMBL" id="VEN45736.1"/>
    </source>
</evidence>